<keyword evidence="6" id="KW-0472">Membrane</keyword>
<dbReference type="InterPro" id="IPR004089">
    <property type="entry name" value="MCPsignal_dom"/>
</dbReference>
<feature type="domain" description="Methyl-accepting transducer" evidence="7">
    <location>
        <begin position="395"/>
        <end position="631"/>
    </location>
</feature>
<dbReference type="Pfam" id="PF00015">
    <property type="entry name" value="MCPsignal"/>
    <property type="match status" value="1"/>
</dbReference>
<comment type="subcellular location">
    <subcellularLocation>
        <location evidence="1">Membrane</location>
    </subcellularLocation>
</comment>
<dbReference type="SUPFAM" id="SSF58104">
    <property type="entry name" value="Methyl-accepting chemotaxis protein (MCP) signaling domain"/>
    <property type="match status" value="1"/>
</dbReference>
<evidence type="ECO:0000256" key="4">
    <source>
        <dbReference type="PROSITE-ProRule" id="PRU00284"/>
    </source>
</evidence>
<dbReference type="GO" id="GO:0007165">
    <property type="term" value="P:signal transduction"/>
    <property type="evidence" value="ECO:0007669"/>
    <property type="project" value="UniProtKB-KW"/>
</dbReference>
<feature type="domain" description="HAMP" evidence="8">
    <location>
        <begin position="338"/>
        <end position="390"/>
    </location>
</feature>
<dbReference type="FunFam" id="1.10.287.950:FF:000001">
    <property type="entry name" value="Methyl-accepting chemotaxis sensory transducer"/>
    <property type="match status" value="1"/>
</dbReference>
<dbReference type="Gene3D" id="1.10.287.950">
    <property type="entry name" value="Methyl-accepting chemotaxis protein"/>
    <property type="match status" value="1"/>
</dbReference>
<gene>
    <name evidence="9" type="ORF">BTO08_07390</name>
</gene>
<feature type="coiled-coil region" evidence="5">
    <location>
        <begin position="275"/>
        <end position="313"/>
    </location>
</feature>
<dbReference type="PANTHER" id="PTHR32089:SF70">
    <property type="entry name" value="ENERGY TAXIS MODULATING METHYL ACCEPTING SENSORY TRANSDUCER"/>
    <property type="match status" value="1"/>
</dbReference>
<evidence type="ECO:0000313" key="9">
    <source>
        <dbReference type="EMBL" id="PQJ67238.1"/>
    </source>
</evidence>
<dbReference type="InterPro" id="IPR004090">
    <property type="entry name" value="Chemotax_Me-accpt_rcpt"/>
</dbReference>
<evidence type="ECO:0000259" key="7">
    <source>
        <dbReference type="PROSITE" id="PS50111"/>
    </source>
</evidence>
<organism evidence="9 10">
    <name type="scientific">Photobacterium angustum</name>
    <dbReference type="NCBI Taxonomy" id="661"/>
    <lineage>
        <taxon>Bacteria</taxon>
        <taxon>Pseudomonadati</taxon>
        <taxon>Pseudomonadota</taxon>
        <taxon>Gammaproteobacteria</taxon>
        <taxon>Vibrionales</taxon>
        <taxon>Vibrionaceae</taxon>
        <taxon>Photobacterium</taxon>
    </lineage>
</organism>
<dbReference type="EMBL" id="MSCJ01000001">
    <property type="protein sequence ID" value="PQJ67238.1"/>
    <property type="molecule type" value="Genomic_DNA"/>
</dbReference>
<dbReference type="GO" id="GO:0004888">
    <property type="term" value="F:transmembrane signaling receptor activity"/>
    <property type="evidence" value="ECO:0007669"/>
    <property type="project" value="InterPro"/>
</dbReference>
<proteinExistence type="inferred from homology"/>
<evidence type="ECO:0000256" key="6">
    <source>
        <dbReference type="SAM" id="Phobius"/>
    </source>
</evidence>
<comment type="similarity">
    <text evidence="3">Belongs to the methyl-accepting chemotaxis (MCP) protein family.</text>
</comment>
<feature type="coiled-coil region" evidence="5">
    <location>
        <begin position="385"/>
        <end position="423"/>
    </location>
</feature>
<dbReference type="PRINTS" id="PR00260">
    <property type="entry name" value="CHEMTRNSDUCR"/>
</dbReference>
<keyword evidence="6" id="KW-1133">Transmembrane helix</keyword>
<dbReference type="Proteomes" id="UP000238730">
    <property type="component" value="Unassembled WGS sequence"/>
</dbReference>
<dbReference type="InterPro" id="IPR003660">
    <property type="entry name" value="HAMP_dom"/>
</dbReference>
<name>A0A2S7VZI9_PHOAN</name>
<dbReference type="GO" id="GO:0006935">
    <property type="term" value="P:chemotaxis"/>
    <property type="evidence" value="ECO:0007669"/>
    <property type="project" value="InterPro"/>
</dbReference>
<dbReference type="PROSITE" id="PS50111">
    <property type="entry name" value="CHEMOTAXIS_TRANSDUC_2"/>
    <property type="match status" value="1"/>
</dbReference>
<dbReference type="AlphaFoldDB" id="A0A2S7VZI9"/>
<evidence type="ECO:0000259" key="8">
    <source>
        <dbReference type="PROSITE" id="PS50885"/>
    </source>
</evidence>
<evidence type="ECO:0000313" key="10">
    <source>
        <dbReference type="Proteomes" id="UP000238730"/>
    </source>
</evidence>
<evidence type="ECO:0000256" key="1">
    <source>
        <dbReference type="ARBA" id="ARBA00004370"/>
    </source>
</evidence>
<evidence type="ECO:0000256" key="3">
    <source>
        <dbReference type="ARBA" id="ARBA00029447"/>
    </source>
</evidence>
<dbReference type="CDD" id="cd11386">
    <property type="entry name" value="MCP_signal"/>
    <property type="match status" value="1"/>
</dbReference>
<keyword evidence="2 4" id="KW-0807">Transducer</keyword>
<comment type="caution">
    <text evidence="9">The sequence shown here is derived from an EMBL/GenBank/DDBJ whole genome shotgun (WGS) entry which is preliminary data.</text>
</comment>
<evidence type="ECO:0000256" key="2">
    <source>
        <dbReference type="ARBA" id="ARBA00023224"/>
    </source>
</evidence>
<reference evidence="9 10" key="1">
    <citation type="submission" date="2016-12" db="EMBL/GenBank/DDBJ databases">
        <title>Diversity of luminous bacteria.</title>
        <authorList>
            <person name="Yoshizawa S."/>
            <person name="Kogure K."/>
        </authorList>
    </citation>
    <scope>NUCLEOTIDE SEQUENCE [LARGE SCALE GENOMIC DNA]</scope>
    <source>
        <strain evidence="9 10">LC1-200</strain>
    </source>
</reference>
<keyword evidence="6" id="KW-0812">Transmembrane</keyword>
<dbReference type="SMART" id="SM00283">
    <property type="entry name" value="MA"/>
    <property type="match status" value="1"/>
</dbReference>
<sequence length="667" mass="73733">MKKSSQTSVIRRMYSGFVVMVALFVLTIVLMLDGTNRIHNQLTTVTTDALPLVSISNKVSVKLLAADKTFKDFLTSQDLAAMKTYEADFRNATRDFASARKELVDIAESNPELTSYIKALTELEQRYFSEAQTAMGNYRAQMLAGDERQQSARRFQRLQAELSIGMKEYINEQDNMAVKMMAKNFFVKLKETETITSDALATDDISKIKAAMKANKRSVNHLANAFRSLTTLLSGLKETFGKSVTQYTLDIGKKGGVLDQHYEYIEAKTRLYDNIATLTKEVNQALSILEQFNQQATNQMDQAIATADNTYNQGVTKAVGIAIVVILLAISIGWYLARSVRRPLVSMLKTLESLTDGDMTQRTESSQFIEFNKLSHHINTLAGNLQQILSQLSKASEDLTQVAAENQSTTAQAKQRLNEQREQTVSVATAMTEMEHSVTDVSQSAQNTMERVHEVERASATGREVMSKNINIAHQLSTRLDDSVTAVADLQQMSSNIGSILDVIRNIADQTNLLALNAAIEAARAGDQGRGFAVVADEVRVLAKRTTDSTSEIEAMIQNLQGSSGQAMEMMQSCVTEMDNSINQASDANSAMEEIQAIIIEISQMSSQIAQSAEEQRTTTADIARSLEDISHIADTNYNAMEEMAEASTMLDSLATEQNKLVHKFKL</sequence>
<protein>
    <submittedName>
        <fullName evidence="9">Methyl-accepting chemotaxis protein</fullName>
    </submittedName>
</protein>
<dbReference type="PANTHER" id="PTHR32089">
    <property type="entry name" value="METHYL-ACCEPTING CHEMOTAXIS PROTEIN MCPB"/>
    <property type="match status" value="1"/>
</dbReference>
<dbReference type="GO" id="GO:0016020">
    <property type="term" value="C:membrane"/>
    <property type="evidence" value="ECO:0007669"/>
    <property type="project" value="UniProtKB-SubCell"/>
</dbReference>
<dbReference type="RefSeq" id="WP_198038422.1">
    <property type="nucleotide sequence ID" value="NZ_MSCJ01000001.1"/>
</dbReference>
<accession>A0A2S7VZI9</accession>
<dbReference type="PROSITE" id="PS50885">
    <property type="entry name" value="HAMP"/>
    <property type="match status" value="1"/>
</dbReference>
<feature type="transmembrane region" description="Helical" evidence="6">
    <location>
        <begin position="318"/>
        <end position="337"/>
    </location>
</feature>
<feature type="transmembrane region" description="Helical" evidence="6">
    <location>
        <begin position="12"/>
        <end position="32"/>
    </location>
</feature>
<evidence type="ECO:0000256" key="5">
    <source>
        <dbReference type="SAM" id="Coils"/>
    </source>
</evidence>
<keyword evidence="5" id="KW-0175">Coiled coil</keyword>